<dbReference type="PaxDb" id="39947-A0A0P0YBJ0"/>
<dbReference type="EMBL" id="AP014968">
    <property type="protein sequence ID" value="BAT17705.1"/>
    <property type="molecule type" value="Genomic_DNA"/>
</dbReference>
<name>A0A0P0YBJ0_ORYSJ</name>
<reference evidence="1 2" key="3">
    <citation type="journal article" date="2013" name="Rice">
        <title>Improvement of the Oryza sativa Nipponbare reference genome using next generation sequence and optical map data.</title>
        <authorList>
            <person name="Kawahara Y."/>
            <person name="de la Bastide M."/>
            <person name="Hamilton J.P."/>
            <person name="Kanamori H."/>
            <person name="McCombie W.R."/>
            <person name="Ouyang S."/>
            <person name="Schwartz D.C."/>
            <person name="Tanaka T."/>
            <person name="Wu J."/>
            <person name="Zhou S."/>
            <person name="Childs K.L."/>
            <person name="Davidson R.M."/>
            <person name="Lin H."/>
            <person name="Quesada-Ocampo L."/>
            <person name="Vaillancourt B."/>
            <person name="Sakai H."/>
            <person name="Lee S.S."/>
            <person name="Kim J."/>
            <person name="Numa H."/>
            <person name="Itoh T."/>
            <person name="Buell C.R."/>
            <person name="Matsumoto T."/>
        </authorList>
    </citation>
    <scope>NUCLEOTIDE SEQUENCE [LARGE SCALE GENOMIC DNA]</scope>
    <source>
        <strain evidence="2">cv. Nipponbare</strain>
    </source>
</reference>
<organism evidence="1 2">
    <name type="scientific">Oryza sativa subsp. japonica</name>
    <name type="common">Rice</name>
    <dbReference type="NCBI Taxonomy" id="39947"/>
    <lineage>
        <taxon>Eukaryota</taxon>
        <taxon>Viridiplantae</taxon>
        <taxon>Streptophyta</taxon>
        <taxon>Embryophyta</taxon>
        <taxon>Tracheophyta</taxon>
        <taxon>Spermatophyta</taxon>
        <taxon>Magnoliopsida</taxon>
        <taxon>Liliopsida</taxon>
        <taxon>Poales</taxon>
        <taxon>Poaceae</taxon>
        <taxon>BOP clade</taxon>
        <taxon>Oryzoideae</taxon>
        <taxon>Oryzeae</taxon>
        <taxon>Oryzinae</taxon>
        <taxon>Oryza</taxon>
        <taxon>Oryza sativa</taxon>
    </lineage>
</organism>
<dbReference type="Proteomes" id="UP000059680">
    <property type="component" value="Chromosome 12"/>
</dbReference>
<evidence type="ECO:0000313" key="2">
    <source>
        <dbReference type="Proteomes" id="UP000059680"/>
    </source>
</evidence>
<reference evidence="2" key="1">
    <citation type="journal article" date="2005" name="Nature">
        <title>The map-based sequence of the rice genome.</title>
        <authorList>
            <consortium name="International rice genome sequencing project (IRGSP)"/>
            <person name="Matsumoto T."/>
            <person name="Wu J."/>
            <person name="Kanamori H."/>
            <person name="Katayose Y."/>
            <person name="Fujisawa M."/>
            <person name="Namiki N."/>
            <person name="Mizuno H."/>
            <person name="Yamamoto K."/>
            <person name="Antonio B.A."/>
            <person name="Baba T."/>
            <person name="Sakata K."/>
            <person name="Nagamura Y."/>
            <person name="Aoki H."/>
            <person name="Arikawa K."/>
            <person name="Arita K."/>
            <person name="Bito T."/>
            <person name="Chiden Y."/>
            <person name="Fujitsuka N."/>
            <person name="Fukunaka R."/>
            <person name="Hamada M."/>
            <person name="Harada C."/>
            <person name="Hayashi A."/>
            <person name="Hijishita S."/>
            <person name="Honda M."/>
            <person name="Hosokawa S."/>
            <person name="Ichikawa Y."/>
            <person name="Idonuma A."/>
            <person name="Iijima M."/>
            <person name="Ikeda M."/>
            <person name="Ikeno M."/>
            <person name="Ito K."/>
            <person name="Ito S."/>
            <person name="Ito T."/>
            <person name="Ito Y."/>
            <person name="Ito Y."/>
            <person name="Iwabuchi A."/>
            <person name="Kamiya K."/>
            <person name="Karasawa W."/>
            <person name="Kurita K."/>
            <person name="Katagiri S."/>
            <person name="Kikuta A."/>
            <person name="Kobayashi H."/>
            <person name="Kobayashi N."/>
            <person name="Machita K."/>
            <person name="Maehara T."/>
            <person name="Masukawa M."/>
            <person name="Mizubayashi T."/>
            <person name="Mukai Y."/>
            <person name="Nagasaki H."/>
            <person name="Nagata Y."/>
            <person name="Naito S."/>
            <person name="Nakashima M."/>
            <person name="Nakama Y."/>
            <person name="Nakamichi Y."/>
            <person name="Nakamura M."/>
            <person name="Meguro A."/>
            <person name="Negishi M."/>
            <person name="Ohta I."/>
            <person name="Ohta T."/>
            <person name="Okamoto M."/>
            <person name="Ono N."/>
            <person name="Saji S."/>
            <person name="Sakaguchi M."/>
            <person name="Sakai K."/>
            <person name="Shibata M."/>
            <person name="Shimokawa T."/>
            <person name="Song J."/>
            <person name="Takazaki Y."/>
            <person name="Terasawa K."/>
            <person name="Tsugane M."/>
            <person name="Tsuji K."/>
            <person name="Ueda S."/>
            <person name="Waki K."/>
            <person name="Yamagata H."/>
            <person name="Yamamoto M."/>
            <person name="Yamamoto S."/>
            <person name="Yamane H."/>
            <person name="Yoshiki S."/>
            <person name="Yoshihara R."/>
            <person name="Yukawa K."/>
            <person name="Zhong H."/>
            <person name="Yano M."/>
            <person name="Yuan Q."/>
            <person name="Ouyang S."/>
            <person name="Liu J."/>
            <person name="Jones K.M."/>
            <person name="Gansberger K."/>
            <person name="Moffat K."/>
            <person name="Hill J."/>
            <person name="Bera J."/>
            <person name="Fadrosh D."/>
            <person name="Jin S."/>
            <person name="Johri S."/>
            <person name="Kim M."/>
            <person name="Overton L."/>
            <person name="Reardon M."/>
            <person name="Tsitrin T."/>
            <person name="Vuong H."/>
            <person name="Weaver B."/>
            <person name="Ciecko A."/>
            <person name="Tallon L."/>
            <person name="Jackson J."/>
            <person name="Pai G."/>
            <person name="Aken S.V."/>
            <person name="Utterback T."/>
            <person name="Reidmuller S."/>
            <person name="Feldblyum T."/>
            <person name="Hsiao J."/>
            <person name="Zismann V."/>
            <person name="Iobst S."/>
            <person name="de Vazeille A.R."/>
            <person name="Buell C.R."/>
            <person name="Ying K."/>
            <person name="Li Y."/>
            <person name="Lu T."/>
            <person name="Huang Y."/>
            <person name="Zhao Q."/>
            <person name="Feng Q."/>
            <person name="Zhang L."/>
            <person name="Zhu J."/>
            <person name="Weng Q."/>
            <person name="Mu J."/>
            <person name="Lu Y."/>
            <person name="Fan D."/>
            <person name="Liu Y."/>
            <person name="Guan J."/>
            <person name="Zhang Y."/>
            <person name="Yu S."/>
            <person name="Liu X."/>
            <person name="Zhang Y."/>
            <person name="Hong G."/>
            <person name="Han B."/>
            <person name="Choisne N."/>
            <person name="Demange N."/>
            <person name="Orjeda G."/>
            <person name="Samain S."/>
            <person name="Cattolico L."/>
            <person name="Pelletier E."/>
            <person name="Couloux A."/>
            <person name="Segurens B."/>
            <person name="Wincker P."/>
            <person name="D'Hont A."/>
            <person name="Scarpelli C."/>
            <person name="Weissenbach J."/>
            <person name="Salanoubat M."/>
            <person name="Quetier F."/>
            <person name="Yu Y."/>
            <person name="Kim H.R."/>
            <person name="Rambo T."/>
            <person name="Currie J."/>
            <person name="Collura K."/>
            <person name="Luo M."/>
            <person name="Yang T."/>
            <person name="Ammiraju J.S.S."/>
            <person name="Engler F."/>
            <person name="Soderlund C."/>
            <person name="Wing R.A."/>
            <person name="Palmer L.E."/>
            <person name="de la Bastide M."/>
            <person name="Spiegel L."/>
            <person name="Nascimento L."/>
            <person name="Zutavern T."/>
            <person name="O'Shaughnessy A."/>
            <person name="Dike S."/>
            <person name="Dedhia N."/>
            <person name="Preston R."/>
            <person name="Balija V."/>
            <person name="McCombie W.R."/>
            <person name="Chow T."/>
            <person name="Chen H."/>
            <person name="Chung M."/>
            <person name="Chen C."/>
            <person name="Shaw J."/>
            <person name="Wu H."/>
            <person name="Hsiao K."/>
            <person name="Chao Y."/>
            <person name="Chu M."/>
            <person name="Cheng C."/>
            <person name="Hour A."/>
            <person name="Lee P."/>
            <person name="Lin S."/>
            <person name="Lin Y."/>
            <person name="Liou J."/>
            <person name="Liu S."/>
            <person name="Hsing Y."/>
            <person name="Raghuvanshi S."/>
            <person name="Mohanty A."/>
            <person name="Bharti A.K."/>
            <person name="Gaur A."/>
            <person name="Gupta V."/>
            <person name="Kumar D."/>
            <person name="Ravi V."/>
            <person name="Vij S."/>
            <person name="Kapur A."/>
            <person name="Khurana P."/>
            <person name="Khurana P."/>
            <person name="Khurana J.P."/>
            <person name="Tyagi A.K."/>
            <person name="Gaikwad K."/>
            <person name="Singh A."/>
            <person name="Dalal V."/>
            <person name="Srivastava S."/>
            <person name="Dixit A."/>
            <person name="Pal A.K."/>
            <person name="Ghazi I.A."/>
            <person name="Yadav M."/>
            <person name="Pandit A."/>
            <person name="Bhargava A."/>
            <person name="Sureshbabu K."/>
            <person name="Batra K."/>
            <person name="Sharma T.R."/>
            <person name="Mohapatra T."/>
            <person name="Singh N.K."/>
            <person name="Messing J."/>
            <person name="Nelson A.B."/>
            <person name="Fuks G."/>
            <person name="Kavchok S."/>
            <person name="Keizer G."/>
            <person name="Linton E."/>
            <person name="Llaca V."/>
            <person name="Song R."/>
            <person name="Tanyolac B."/>
            <person name="Young S."/>
            <person name="Ho-Il K."/>
            <person name="Hahn J.H."/>
            <person name="Sangsakoo G."/>
            <person name="Vanavichit A."/>
            <person name="de Mattos Luiz.A.T."/>
            <person name="Zimmer P.D."/>
            <person name="Malone G."/>
            <person name="Dellagostin O."/>
            <person name="de Oliveira A.C."/>
            <person name="Bevan M."/>
            <person name="Bancroft I."/>
            <person name="Minx P."/>
            <person name="Cordum H."/>
            <person name="Wilson R."/>
            <person name="Cheng Z."/>
            <person name="Jin W."/>
            <person name="Jiang J."/>
            <person name="Leong S.A."/>
            <person name="Iwama H."/>
            <person name="Gojobori T."/>
            <person name="Itoh T."/>
            <person name="Niimura Y."/>
            <person name="Fujii Y."/>
            <person name="Habara T."/>
            <person name="Sakai H."/>
            <person name="Sato Y."/>
            <person name="Wilson G."/>
            <person name="Kumar K."/>
            <person name="McCouch S."/>
            <person name="Juretic N."/>
            <person name="Hoen D."/>
            <person name="Wright S."/>
            <person name="Bruskiewich R."/>
            <person name="Bureau T."/>
            <person name="Miyao A."/>
            <person name="Hirochika H."/>
            <person name="Nishikawa T."/>
            <person name="Kadowaki K."/>
            <person name="Sugiura M."/>
            <person name="Burr B."/>
            <person name="Sasaki T."/>
        </authorList>
    </citation>
    <scope>NUCLEOTIDE SEQUENCE [LARGE SCALE GENOMIC DNA]</scope>
    <source>
        <strain evidence="2">cv. Nipponbare</strain>
    </source>
</reference>
<gene>
    <name evidence="1" type="ordered locus">Os12g0567150</name>
    <name evidence="1" type="ORF">OSNPB_120567150</name>
</gene>
<reference evidence="1 2" key="2">
    <citation type="journal article" date="2013" name="Plant Cell Physiol.">
        <title>Rice Annotation Project Database (RAP-DB): an integrative and interactive database for rice genomics.</title>
        <authorList>
            <person name="Sakai H."/>
            <person name="Lee S.S."/>
            <person name="Tanaka T."/>
            <person name="Numa H."/>
            <person name="Kim J."/>
            <person name="Kawahara Y."/>
            <person name="Wakimoto H."/>
            <person name="Yang C.C."/>
            <person name="Iwamoto M."/>
            <person name="Abe T."/>
            <person name="Yamada Y."/>
            <person name="Muto A."/>
            <person name="Inokuchi H."/>
            <person name="Ikemura T."/>
            <person name="Matsumoto T."/>
            <person name="Sasaki T."/>
            <person name="Itoh T."/>
        </authorList>
    </citation>
    <scope>NUCLEOTIDE SEQUENCE [LARGE SCALE GENOMIC DNA]</scope>
    <source>
        <strain evidence="2">cv. Nipponbare</strain>
    </source>
</reference>
<sequence length="115" mass="13267">MDNRPHVEGVMEVEGSEQVDALLERERYFAKVVVYDSADVYVDVLEDYVASDTKIPDSQVVVDVQKMVVTKSELDSAHVVEREFYGVHMIRCEFHGQYENTMANNIYFQRTNAIN</sequence>
<protein>
    <submittedName>
        <fullName evidence="1">Os12g0567150 protein</fullName>
    </submittedName>
</protein>
<proteinExistence type="predicted"/>
<keyword evidence="2" id="KW-1185">Reference proteome</keyword>
<evidence type="ECO:0000313" key="1">
    <source>
        <dbReference type="EMBL" id="BAT17705.1"/>
    </source>
</evidence>
<dbReference type="InParanoid" id="A0A0P0YBJ0"/>
<dbReference type="AlphaFoldDB" id="A0A0P0YBJ0"/>
<accession>A0A0P0YBJ0</accession>